<evidence type="ECO:0000313" key="2">
    <source>
        <dbReference type="EMBL" id="CAD5230277.1"/>
    </source>
</evidence>
<dbReference type="EMBL" id="CAJFDH010000006">
    <property type="protein sequence ID" value="CAD5230277.1"/>
    <property type="molecule type" value="Genomic_DNA"/>
</dbReference>
<reference evidence="2" key="1">
    <citation type="submission" date="2020-09" db="EMBL/GenBank/DDBJ databases">
        <authorList>
            <person name="Kikuchi T."/>
        </authorList>
    </citation>
    <scope>NUCLEOTIDE SEQUENCE</scope>
    <source>
        <strain evidence="2">SH1</strain>
    </source>
</reference>
<keyword evidence="1" id="KW-0472">Membrane</keyword>
<keyword evidence="1" id="KW-0812">Transmembrane</keyword>
<protein>
    <submittedName>
        <fullName evidence="2">Uncharacterized protein</fullName>
    </submittedName>
</protein>
<evidence type="ECO:0000313" key="3">
    <source>
        <dbReference type="Proteomes" id="UP000614601"/>
    </source>
</evidence>
<proteinExistence type="predicted"/>
<gene>
    <name evidence="2" type="ORF">BOKJ2_LOCUS14055</name>
</gene>
<name>A0A811LPN2_9BILA</name>
<dbReference type="Proteomes" id="UP000783686">
    <property type="component" value="Unassembled WGS sequence"/>
</dbReference>
<sequence length="70" mass="7911">MGNALTSLGFNQPFFFTLIGIMLLLIGTVALVSDPQEEEMELPSRFDQAYMNISLGNPRQSRKKPTIKMY</sequence>
<accession>A0A811LPN2</accession>
<keyword evidence="1" id="KW-1133">Transmembrane helix</keyword>
<keyword evidence="3" id="KW-1185">Reference proteome</keyword>
<dbReference type="EMBL" id="CAJFCW020000006">
    <property type="protein sequence ID" value="CAG9127666.1"/>
    <property type="molecule type" value="Genomic_DNA"/>
</dbReference>
<comment type="caution">
    <text evidence="2">The sequence shown here is derived from an EMBL/GenBank/DDBJ whole genome shotgun (WGS) entry which is preliminary data.</text>
</comment>
<dbReference type="AlphaFoldDB" id="A0A811LPN2"/>
<evidence type="ECO:0000256" key="1">
    <source>
        <dbReference type="SAM" id="Phobius"/>
    </source>
</evidence>
<dbReference type="OrthoDB" id="10362917at2759"/>
<feature type="transmembrane region" description="Helical" evidence="1">
    <location>
        <begin position="12"/>
        <end position="32"/>
    </location>
</feature>
<organism evidence="2 3">
    <name type="scientific">Bursaphelenchus okinawaensis</name>
    <dbReference type="NCBI Taxonomy" id="465554"/>
    <lineage>
        <taxon>Eukaryota</taxon>
        <taxon>Metazoa</taxon>
        <taxon>Ecdysozoa</taxon>
        <taxon>Nematoda</taxon>
        <taxon>Chromadorea</taxon>
        <taxon>Rhabditida</taxon>
        <taxon>Tylenchina</taxon>
        <taxon>Tylenchomorpha</taxon>
        <taxon>Aphelenchoidea</taxon>
        <taxon>Aphelenchoididae</taxon>
        <taxon>Bursaphelenchus</taxon>
    </lineage>
</organism>
<dbReference type="Proteomes" id="UP000614601">
    <property type="component" value="Unassembled WGS sequence"/>
</dbReference>